<dbReference type="InterPro" id="IPR001296">
    <property type="entry name" value="Glyco_trans_1"/>
</dbReference>
<feature type="region of interest" description="Disordered" evidence="1">
    <location>
        <begin position="373"/>
        <end position="397"/>
    </location>
</feature>
<dbReference type="PROSITE" id="PS51186">
    <property type="entry name" value="GNAT"/>
    <property type="match status" value="1"/>
</dbReference>
<proteinExistence type="predicted"/>
<evidence type="ECO:0000256" key="1">
    <source>
        <dbReference type="SAM" id="MobiDB-lite"/>
    </source>
</evidence>
<dbReference type="Pfam" id="PF13527">
    <property type="entry name" value="Acetyltransf_9"/>
    <property type="match status" value="1"/>
</dbReference>
<evidence type="ECO:0000313" key="3">
    <source>
        <dbReference type="EMBL" id="CAB4862105.1"/>
    </source>
</evidence>
<dbReference type="InterPro" id="IPR016181">
    <property type="entry name" value="Acyl_CoA_acyltransferase"/>
</dbReference>
<dbReference type="Gene3D" id="3.40.50.2000">
    <property type="entry name" value="Glycogen Phosphorylase B"/>
    <property type="match status" value="2"/>
</dbReference>
<sequence>MTPAPLKVLWVAKGLGPGGAEHLLVAAASTHDRSVVTIECAYVLPWKDHLAARLEQLDVRTHCLSNRRTDYRWPLHLRRLIHGGHYDIVHLHSPLPGAVARLIVRLMPRSTRPALVCTEHNTWGTHHRLTRWANRLTGRWDQADIAVTDEVRRSMRGPMAARAETLVHGIDVAAVAAQRAHRAEVRAELNIGPDEMVVGTVANFREQKDYPNLLGSARILADRGVAARIVAVGQGPLEGQTRALCTKLGLDDRVVLTGFRADATRLMGACDVFALASKWEGLPVALMEALALGLPIVATNVGGVGETLRDGRDAVLVPPGNAVAMANALEHVLTDPAKRAALASAADARAGEFDVMRAVRRLEQVYSQVATRVEHPASPQAVPAPEPAKPSRRPSIDGLEIRTATTQDRPAILELCRNSLGWGDDDRFEQLFAWKHDQNAFGPSPTWVAVDSGRIVALRAFMRWEFVRGNTVLRAVRAVDTATHPDYQGKGLFTRLTMRGLDEMQGDGVDFVFNSPNAQSRPGYIKMGWQVVGRVPAATHLTRPTAILRTARARTAAEHWSLPVDIGQPAAAWIATGAWKALVHQPADVRELRTRLDDNVLAWRYGGALLHYRAVFDDRSAAIIRVRRRGPATEVVLAQTFGDRTAAARLATGAARQLGADHTIRIGFPDLRHGWAPLPGGGPVLTWRRVNEAAMPPLPNWSLSLGDIELF</sequence>
<accession>A0A6J7CZ44</accession>
<dbReference type="AlphaFoldDB" id="A0A6J7CZ44"/>
<organism evidence="3">
    <name type="scientific">freshwater metagenome</name>
    <dbReference type="NCBI Taxonomy" id="449393"/>
    <lineage>
        <taxon>unclassified sequences</taxon>
        <taxon>metagenomes</taxon>
        <taxon>ecological metagenomes</taxon>
    </lineage>
</organism>
<dbReference type="InterPro" id="IPR028098">
    <property type="entry name" value="Glyco_trans_4-like_N"/>
</dbReference>
<gene>
    <name evidence="3" type="ORF">UFOPK3376_00323</name>
</gene>
<feature type="domain" description="N-acetyltransferase" evidence="2">
    <location>
        <begin position="399"/>
        <end position="554"/>
    </location>
</feature>
<dbReference type="SUPFAM" id="SSF55729">
    <property type="entry name" value="Acyl-CoA N-acyltransferases (Nat)"/>
    <property type="match status" value="1"/>
</dbReference>
<dbReference type="GO" id="GO:0016757">
    <property type="term" value="F:glycosyltransferase activity"/>
    <property type="evidence" value="ECO:0007669"/>
    <property type="project" value="InterPro"/>
</dbReference>
<dbReference type="Gene3D" id="3.40.630.30">
    <property type="match status" value="1"/>
</dbReference>
<dbReference type="SUPFAM" id="SSF53756">
    <property type="entry name" value="UDP-Glycosyltransferase/glycogen phosphorylase"/>
    <property type="match status" value="1"/>
</dbReference>
<dbReference type="PANTHER" id="PTHR12526">
    <property type="entry name" value="GLYCOSYLTRANSFERASE"/>
    <property type="match status" value="1"/>
</dbReference>
<dbReference type="Pfam" id="PF13439">
    <property type="entry name" value="Glyco_transf_4"/>
    <property type="match status" value="1"/>
</dbReference>
<dbReference type="EMBL" id="CAFBLP010000005">
    <property type="protein sequence ID" value="CAB4862105.1"/>
    <property type="molecule type" value="Genomic_DNA"/>
</dbReference>
<name>A0A6J7CZ44_9ZZZZ</name>
<dbReference type="PANTHER" id="PTHR12526:SF636">
    <property type="entry name" value="BLL3647 PROTEIN"/>
    <property type="match status" value="1"/>
</dbReference>
<dbReference type="InterPro" id="IPR000182">
    <property type="entry name" value="GNAT_dom"/>
</dbReference>
<reference evidence="3" key="1">
    <citation type="submission" date="2020-05" db="EMBL/GenBank/DDBJ databases">
        <authorList>
            <person name="Chiriac C."/>
            <person name="Salcher M."/>
            <person name="Ghai R."/>
            <person name="Kavagutti S V."/>
        </authorList>
    </citation>
    <scope>NUCLEOTIDE SEQUENCE</scope>
</reference>
<dbReference type="CDD" id="cd04301">
    <property type="entry name" value="NAT_SF"/>
    <property type="match status" value="1"/>
</dbReference>
<evidence type="ECO:0000259" key="2">
    <source>
        <dbReference type="PROSITE" id="PS51186"/>
    </source>
</evidence>
<dbReference type="Pfam" id="PF00534">
    <property type="entry name" value="Glycos_transf_1"/>
    <property type="match status" value="1"/>
</dbReference>
<dbReference type="GO" id="GO:0016747">
    <property type="term" value="F:acyltransferase activity, transferring groups other than amino-acyl groups"/>
    <property type="evidence" value="ECO:0007669"/>
    <property type="project" value="InterPro"/>
</dbReference>
<protein>
    <submittedName>
        <fullName evidence="3">Unannotated protein</fullName>
    </submittedName>
</protein>